<evidence type="ECO:0000256" key="5">
    <source>
        <dbReference type="SAM" id="Phobius"/>
    </source>
</evidence>
<evidence type="ECO:0000256" key="1">
    <source>
        <dbReference type="ARBA" id="ARBA00004141"/>
    </source>
</evidence>
<evidence type="ECO:0000256" key="3">
    <source>
        <dbReference type="ARBA" id="ARBA00022989"/>
    </source>
</evidence>
<evidence type="ECO:0000313" key="8">
    <source>
        <dbReference type="Proteomes" id="UP001575105"/>
    </source>
</evidence>
<feature type="transmembrane region" description="Helical" evidence="5">
    <location>
        <begin position="112"/>
        <end position="133"/>
    </location>
</feature>
<accession>A0ABV4U7G1</accession>
<name>A0ABV4U7G1_9BACT</name>
<dbReference type="InterPro" id="IPR051533">
    <property type="entry name" value="WaaL-like"/>
</dbReference>
<feature type="transmembrane region" description="Helical" evidence="5">
    <location>
        <begin position="315"/>
        <end position="337"/>
    </location>
</feature>
<dbReference type="GO" id="GO:0016874">
    <property type="term" value="F:ligase activity"/>
    <property type="evidence" value="ECO:0007669"/>
    <property type="project" value="UniProtKB-KW"/>
</dbReference>
<feature type="domain" description="O-antigen ligase-related" evidence="6">
    <location>
        <begin position="199"/>
        <end position="332"/>
    </location>
</feature>
<evidence type="ECO:0000256" key="4">
    <source>
        <dbReference type="ARBA" id="ARBA00023136"/>
    </source>
</evidence>
<keyword evidence="4 5" id="KW-0472">Membrane</keyword>
<keyword evidence="3 5" id="KW-1133">Transmembrane helix</keyword>
<evidence type="ECO:0000313" key="7">
    <source>
        <dbReference type="EMBL" id="MFA9478208.1"/>
    </source>
</evidence>
<keyword evidence="7" id="KW-0436">Ligase</keyword>
<comment type="caution">
    <text evidence="7">The sequence shown here is derived from an EMBL/GenBank/DDBJ whole genome shotgun (WGS) entry which is preliminary data.</text>
</comment>
<keyword evidence="8" id="KW-1185">Reference proteome</keyword>
<feature type="transmembrane region" description="Helical" evidence="5">
    <location>
        <begin position="382"/>
        <end position="400"/>
    </location>
</feature>
<dbReference type="PANTHER" id="PTHR37422:SF13">
    <property type="entry name" value="LIPOPOLYSACCHARIDE BIOSYNTHESIS PROTEIN PA4999-RELATED"/>
    <property type="match status" value="1"/>
</dbReference>
<dbReference type="RefSeq" id="WP_425345132.1">
    <property type="nucleotide sequence ID" value="NZ_JBGUBD010000004.1"/>
</dbReference>
<dbReference type="Pfam" id="PF04932">
    <property type="entry name" value="Wzy_C"/>
    <property type="match status" value="1"/>
</dbReference>
<reference evidence="7 8" key="1">
    <citation type="submission" date="2024-08" db="EMBL/GenBank/DDBJ databases">
        <title>Whole-genome sequencing of halo(alkali)philic microorganisms from hypersaline lakes.</title>
        <authorList>
            <person name="Sorokin D.Y."/>
            <person name="Merkel A.Y."/>
            <person name="Messina E."/>
            <person name="Yakimov M."/>
        </authorList>
    </citation>
    <scope>NUCLEOTIDE SEQUENCE [LARGE SCALE GENOMIC DNA]</scope>
    <source>
        <strain evidence="7 8">AB-hyl4</strain>
    </source>
</reference>
<feature type="transmembrane region" description="Helical" evidence="5">
    <location>
        <begin position="357"/>
        <end position="376"/>
    </location>
</feature>
<proteinExistence type="predicted"/>
<dbReference type="EMBL" id="JBGUBD010000004">
    <property type="protein sequence ID" value="MFA9478208.1"/>
    <property type="molecule type" value="Genomic_DNA"/>
</dbReference>
<protein>
    <submittedName>
        <fullName evidence="7">O-antigen ligase family protein</fullName>
    </submittedName>
</protein>
<feature type="transmembrane region" description="Helical" evidence="5">
    <location>
        <begin position="81"/>
        <end position="100"/>
    </location>
</feature>
<feature type="transmembrane region" description="Helical" evidence="5">
    <location>
        <begin position="163"/>
        <end position="184"/>
    </location>
</feature>
<sequence length="416" mass="46900">MRTPWPVLLLFLALLLPAETGYHIGDLWITWYRVLLLGMFIPCAVMLASGRAGKWTLADGLVIVWVSWAAITFAYHHGPEIAAQSGGIYVVEGVGAYLIARCFIRDLAAFRAMVALLTAVVIAMLVVTVPEAVTGRNFIREVLAGYTPSIGERWGMKRSYGMFQHPILLGVFCCSAVGLSYFVLTHDDKLRTPRVARTVLVTLSTFASFSAGPLSAVVVQFGIIGWDRFTTTLRNRWWYLLALFAFFYVVIDVLSNRSPLLVFIDYASFTLHSAYNRVIIWEWGTASVMNHPMFGIGFNEWVRPSWMHSTSMDNFWLLVAVRHGLPAIIALLGAVAYTIWRLTRLEGIDPMHHRARLGWITTMLGLFVVGLSVHFWDHVFVLFAFLLGSIMWMLCQPLDTSTETKNKRRRPMVKSA</sequence>
<gene>
    <name evidence="7" type="ORF">ACERK3_07850</name>
</gene>
<evidence type="ECO:0000256" key="2">
    <source>
        <dbReference type="ARBA" id="ARBA00022692"/>
    </source>
</evidence>
<keyword evidence="2 5" id="KW-0812">Transmembrane</keyword>
<feature type="transmembrane region" description="Helical" evidence="5">
    <location>
        <begin position="55"/>
        <end position="75"/>
    </location>
</feature>
<evidence type="ECO:0000259" key="6">
    <source>
        <dbReference type="Pfam" id="PF04932"/>
    </source>
</evidence>
<dbReference type="InterPro" id="IPR007016">
    <property type="entry name" value="O-antigen_ligase-rel_domated"/>
</dbReference>
<dbReference type="Proteomes" id="UP001575105">
    <property type="component" value="Unassembled WGS sequence"/>
</dbReference>
<feature type="transmembrane region" description="Helical" evidence="5">
    <location>
        <begin position="30"/>
        <end position="48"/>
    </location>
</feature>
<comment type="subcellular location">
    <subcellularLocation>
        <location evidence="1">Membrane</location>
        <topology evidence="1">Multi-pass membrane protein</topology>
    </subcellularLocation>
</comment>
<dbReference type="PANTHER" id="PTHR37422">
    <property type="entry name" value="TEICHURONIC ACID BIOSYNTHESIS PROTEIN TUAE"/>
    <property type="match status" value="1"/>
</dbReference>
<organism evidence="7 8">
    <name type="scientific">Natronomicrosphaera hydrolytica</name>
    <dbReference type="NCBI Taxonomy" id="3242702"/>
    <lineage>
        <taxon>Bacteria</taxon>
        <taxon>Pseudomonadati</taxon>
        <taxon>Planctomycetota</taxon>
        <taxon>Phycisphaerae</taxon>
        <taxon>Phycisphaerales</taxon>
        <taxon>Phycisphaeraceae</taxon>
        <taxon>Natronomicrosphaera</taxon>
    </lineage>
</organism>
<feature type="transmembrane region" description="Helical" evidence="5">
    <location>
        <begin position="236"/>
        <end position="254"/>
    </location>
</feature>